<comment type="cofactor">
    <cofactor evidence="1">
        <name>a divalent metal cation</name>
        <dbReference type="ChEBI" id="CHEBI:60240"/>
    </cofactor>
</comment>
<feature type="domain" description="DDE Tnp4" evidence="9">
    <location>
        <begin position="83"/>
        <end position="158"/>
    </location>
</feature>
<evidence type="ECO:0000256" key="8">
    <source>
        <dbReference type="SAM" id="MobiDB-lite"/>
    </source>
</evidence>
<dbReference type="PANTHER" id="PTHR22930">
    <property type="match status" value="1"/>
</dbReference>
<dbReference type="GO" id="GO:0016787">
    <property type="term" value="F:hydrolase activity"/>
    <property type="evidence" value="ECO:0007669"/>
    <property type="project" value="UniProtKB-KW"/>
</dbReference>
<dbReference type="Proteomes" id="UP001066276">
    <property type="component" value="Chromosome 3_2"/>
</dbReference>
<dbReference type="GO" id="GO:0046872">
    <property type="term" value="F:metal ion binding"/>
    <property type="evidence" value="ECO:0007669"/>
    <property type="project" value="UniProtKB-KW"/>
</dbReference>
<evidence type="ECO:0000256" key="4">
    <source>
        <dbReference type="ARBA" id="ARBA00022722"/>
    </source>
</evidence>
<comment type="similarity">
    <text evidence="3">Belongs to the HARBI1 family.</text>
</comment>
<dbReference type="GO" id="GO:0005634">
    <property type="term" value="C:nucleus"/>
    <property type="evidence" value="ECO:0007669"/>
    <property type="project" value="UniProtKB-SubCell"/>
</dbReference>
<evidence type="ECO:0000256" key="6">
    <source>
        <dbReference type="ARBA" id="ARBA00022801"/>
    </source>
</evidence>
<gene>
    <name evidence="10" type="ORF">NDU88_002261</name>
</gene>
<evidence type="ECO:0000313" key="11">
    <source>
        <dbReference type="Proteomes" id="UP001066276"/>
    </source>
</evidence>
<evidence type="ECO:0000256" key="3">
    <source>
        <dbReference type="ARBA" id="ARBA00006958"/>
    </source>
</evidence>
<comment type="subcellular location">
    <subcellularLocation>
        <location evidence="2">Nucleus</location>
    </subcellularLocation>
</comment>
<evidence type="ECO:0000256" key="7">
    <source>
        <dbReference type="ARBA" id="ARBA00023242"/>
    </source>
</evidence>
<dbReference type="Pfam" id="PF13359">
    <property type="entry name" value="DDE_Tnp_4"/>
    <property type="match status" value="1"/>
</dbReference>
<evidence type="ECO:0000313" key="10">
    <source>
        <dbReference type="EMBL" id="KAJ1176994.1"/>
    </source>
</evidence>
<name>A0AAV7TM33_PLEWA</name>
<accession>A0AAV7TM33</accession>
<dbReference type="EMBL" id="JANPWB010000006">
    <property type="protein sequence ID" value="KAJ1176994.1"/>
    <property type="molecule type" value="Genomic_DNA"/>
</dbReference>
<organism evidence="10 11">
    <name type="scientific">Pleurodeles waltl</name>
    <name type="common">Iberian ribbed newt</name>
    <dbReference type="NCBI Taxonomy" id="8319"/>
    <lineage>
        <taxon>Eukaryota</taxon>
        <taxon>Metazoa</taxon>
        <taxon>Chordata</taxon>
        <taxon>Craniata</taxon>
        <taxon>Vertebrata</taxon>
        <taxon>Euteleostomi</taxon>
        <taxon>Amphibia</taxon>
        <taxon>Batrachia</taxon>
        <taxon>Caudata</taxon>
        <taxon>Salamandroidea</taxon>
        <taxon>Salamandridae</taxon>
        <taxon>Pleurodelinae</taxon>
        <taxon>Pleurodeles</taxon>
    </lineage>
</organism>
<feature type="region of interest" description="Disordered" evidence="8">
    <location>
        <begin position="184"/>
        <end position="210"/>
    </location>
</feature>
<dbReference type="PANTHER" id="PTHR22930:SF267">
    <property type="entry name" value="NUCLEASE HARBI1-RELATED"/>
    <property type="match status" value="1"/>
</dbReference>
<keyword evidence="7" id="KW-0539">Nucleus</keyword>
<protein>
    <recommendedName>
        <fullName evidence="9">DDE Tnp4 domain-containing protein</fullName>
    </recommendedName>
</protein>
<dbReference type="InterPro" id="IPR045249">
    <property type="entry name" value="HARBI1-like"/>
</dbReference>
<reference evidence="10" key="1">
    <citation type="journal article" date="2022" name="bioRxiv">
        <title>Sequencing and chromosome-scale assembly of the giantPleurodeles waltlgenome.</title>
        <authorList>
            <person name="Brown T."/>
            <person name="Elewa A."/>
            <person name="Iarovenko S."/>
            <person name="Subramanian E."/>
            <person name="Araus A.J."/>
            <person name="Petzold A."/>
            <person name="Susuki M."/>
            <person name="Suzuki K.-i.T."/>
            <person name="Hayashi T."/>
            <person name="Toyoda A."/>
            <person name="Oliveira C."/>
            <person name="Osipova E."/>
            <person name="Leigh N.D."/>
            <person name="Simon A."/>
            <person name="Yun M.H."/>
        </authorList>
    </citation>
    <scope>NUCLEOTIDE SEQUENCE</scope>
    <source>
        <strain evidence="10">20211129_DDA</strain>
        <tissue evidence="10">Liver</tissue>
    </source>
</reference>
<comment type="caution">
    <text evidence="10">The sequence shown here is derived from an EMBL/GenBank/DDBJ whole genome shotgun (WGS) entry which is preliminary data.</text>
</comment>
<dbReference type="InterPro" id="IPR027806">
    <property type="entry name" value="HARBI1_dom"/>
</dbReference>
<dbReference type="AlphaFoldDB" id="A0AAV7TM33"/>
<keyword evidence="4" id="KW-0540">Nuclease</keyword>
<keyword evidence="5" id="KW-0479">Metal-binding</keyword>
<evidence type="ECO:0000259" key="9">
    <source>
        <dbReference type="Pfam" id="PF13359"/>
    </source>
</evidence>
<sequence>MGSSIRGCWEGGAATGVAAVAGVVTEVSATTRELPSEEVEDLVTVKAEFYAMGHIPIIVGAIDGTHIAIVPPRQNEQMFRNRDSGYPNLPWLLTPVRNARTRAEERYDEARGRTRRIIERTFGLLKARFRCRHLTSGFLCYSPKKVSQIVVACCMLHNLAFRCQVPFLQEKETGDACVAAVDPVDSEDKEVEDEDEDEDNRTSVIRQCFQ</sequence>
<feature type="compositionally biased region" description="Acidic residues" evidence="8">
    <location>
        <begin position="184"/>
        <end position="199"/>
    </location>
</feature>
<dbReference type="GO" id="GO:0004518">
    <property type="term" value="F:nuclease activity"/>
    <property type="evidence" value="ECO:0007669"/>
    <property type="project" value="UniProtKB-KW"/>
</dbReference>
<evidence type="ECO:0000256" key="2">
    <source>
        <dbReference type="ARBA" id="ARBA00004123"/>
    </source>
</evidence>
<proteinExistence type="inferred from homology"/>
<keyword evidence="6" id="KW-0378">Hydrolase</keyword>
<keyword evidence="11" id="KW-1185">Reference proteome</keyword>
<evidence type="ECO:0000256" key="5">
    <source>
        <dbReference type="ARBA" id="ARBA00022723"/>
    </source>
</evidence>
<evidence type="ECO:0000256" key="1">
    <source>
        <dbReference type="ARBA" id="ARBA00001968"/>
    </source>
</evidence>